<dbReference type="Gene3D" id="2.30.30.830">
    <property type="match status" value="1"/>
</dbReference>
<sequence>MSDPNERRTMKLVILSVVAGALMGCRAEQAPLDQFVRETETQARQYIAALAPESSSNISTYVALSDHDPFALPLAAHKVSPATSTEQACWQPPTRQTKVKFERFPLEQLMFKGVMSNGKSSLGVISAPDGAVAAVRAGDILGMNFGQITKIDANTITVTEMLADGLGCWQSRQQTLALYSGEQNAK</sequence>
<dbReference type="AlphaFoldDB" id="A0A7X8YHH1"/>
<organism evidence="1 2">
    <name type="scientific">Vibrio agarilyticus</name>
    <dbReference type="NCBI Taxonomy" id="2726741"/>
    <lineage>
        <taxon>Bacteria</taxon>
        <taxon>Pseudomonadati</taxon>
        <taxon>Pseudomonadota</taxon>
        <taxon>Gammaproteobacteria</taxon>
        <taxon>Vibrionales</taxon>
        <taxon>Vibrionaceae</taxon>
        <taxon>Vibrio</taxon>
    </lineage>
</organism>
<proteinExistence type="predicted"/>
<dbReference type="RefSeq" id="WP_168836579.1">
    <property type="nucleotide sequence ID" value="NZ_JABAIK010000010.1"/>
</dbReference>
<dbReference type="EMBL" id="JABAIK010000010">
    <property type="protein sequence ID" value="NLS13481.1"/>
    <property type="molecule type" value="Genomic_DNA"/>
</dbReference>
<accession>A0A7X8YHH1</accession>
<dbReference type="InterPro" id="IPR007446">
    <property type="entry name" value="PilP"/>
</dbReference>
<name>A0A7X8YHH1_9VIBR</name>
<gene>
    <name evidence="1" type="ORF">HGP28_11315</name>
</gene>
<dbReference type="PIRSF" id="PIRSF016481">
    <property type="entry name" value="Pilus_assembly_PilP"/>
    <property type="match status" value="1"/>
</dbReference>
<dbReference type="Proteomes" id="UP000535589">
    <property type="component" value="Unassembled WGS sequence"/>
</dbReference>
<comment type="caution">
    <text evidence="1">The sequence shown here is derived from an EMBL/GenBank/DDBJ whole genome shotgun (WGS) entry which is preliminary data.</text>
</comment>
<protein>
    <submittedName>
        <fullName evidence="1">Pilus assembly protein PilP</fullName>
    </submittedName>
</protein>
<evidence type="ECO:0000313" key="1">
    <source>
        <dbReference type="EMBL" id="NLS13481.1"/>
    </source>
</evidence>
<reference evidence="1 2" key="1">
    <citation type="submission" date="2020-04" db="EMBL/GenBank/DDBJ databases">
        <title>Vibrio sp. SM6, a novel species isolated from seawater.</title>
        <authorList>
            <person name="Wang X."/>
        </authorList>
    </citation>
    <scope>NUCLEOTIDE SEQUENCE [LARGE SCALE GENOMIC DNA]</scope>
    <source>
        <strain evidence="1 2">SM6</strain>
    </source>
</reference>
<dbReference type="Pfam" id="PF04351">
    <property type="entry name" value="PilP"/>
    <property type="match status" value="1"/>
</dbReference>
<dbReference type="PROSITE" id="PS51257">
    <property type="entry name" value="PROKAR_LIPOPROTEIN"/>
    <property type="match status" value="1"/>
</dbReference>
<keyword evidence="2" id="KW-1185">Reference proteome</keyword>
<evidence type="ECO:0000313" key="2">
    <source>
        <dbReference type="Proteomes" id="UP000535589"/>
    </source>
</evidence>